<dbReference type="Gene3D" id="3.40.630.30">
    <property type="match status" value="1"/>
</dbReference>
<dbReference type="STRING" id="28230.SAMN05878443_1181"/>
<dbReference type="InterPro" id="IPR000182">
    <property type="entry name" value="GNAT_dom"/>
</dbReference>
<protein>
    <submittedName>
        <fullName evidence="2">Predicted N-acyltransferase, GNAT family</fullName>
    </submittedName>
</protein>
<sequence length="144" mass="16873">MEYIWTTDLNTSYYTDAIEIRKKVFIEEQYVPLELEIDDLEDQTIHVIGYLENKPVATARLYQKNATTFKVQRVAVSIDFRKKKLGKQLMLEIERYAKTKHVEKLILDAQDHALNFYKNLGYQVEGEGFMDAGIPHHTMSKDLD</sequence>
<keyword evidence="2" id="KW-0808">Transferase</keyword>
<dbReference type="InterPro" id="IPR039143">
    <property type="entry name" value="GNPNAT1-like"/>
</dbReference>
<dbReference type="PANTHER" id="PTHR13355:SF11">
    <property type="entry name" value="GLUCOSAMINE 6-PHOSPHATE N-ACETYLTRANSFERASE"/>
    <property type="match status" value="1"/>
</dbReference>
<reference evidence="3" key="1">
    <citation type="submission" date="2016-11" db="EMBL/GenBank/DDBJ databases">
        <authorList>
            <person name="Varghese N."/>
            <person name="Submissions S."/>
        </authorList>
    </citation>
    <scope>NUCLEOTIDE SEQUENCE [LARGE SCALE GENOMIC DNA]</scope>
    <source>
        <strain evidence="3">313</strain>
    </source>
</reference>
<dbReference type="PROSITE" id="PS51186">
    <property type="entry name" value="GNAT"/>
    <property type="match status" value="1"/>
</dbReference>
<proteinExistence type="predicted"/>
<dbReference type="Proteomes" id="UP000184758">
    <property type="component" value="Unassembled WGS sequence"/>
</dbReference>
<dbReference type="Pfam" id="PF13673">
    <property type="entry name" value="Acetyltransf_10"/>
    <property type="match status" value="1"/>
</dbReference>
<dbReference type="InterPro" id="IPR016181">
    <property type="entry name" value="Acyl_CoA_acyltransferase"/>
</dbReference>
<dbReference type="AlphaFoldDB" id="A0A1N6GEW9"/>
<dbReference type="SUPFAM" id="SSF55729">
    <property type="entry name" value="Acyl-CoA N-acyltransferases (Nat)"/>
    <property type="match status" value="1"/>
</dbReference>
<organism evidence="2 3">
    <name type="scientific">Carnobacterium alterfunditum</name>
    <dbReference type="NCBI Taxonomy" id="28230"/>
    <lineage>
        <taxon>Bacteria</taxon>
        <taxon>Bacillati</taxon>
        <taxon>Bacillota</taxon>
        <taxon>Bacilli</taxon>
        <taxon>Lactobacillales</taxon>
        <taxon>Carnobacteriaceae</taxon>
        <taxon>Carnobacterium</taxon>
    </lineage>
</organism>
<feature type="domain" description="N-acetyltransferase" evidence="1">
    <location>
        <begin position="4"/>
        <end position="144"/>
    </location>
</feature>
<dbReference type="eggNOG" id="COG2153">
    <property type="taxonomic scope" value="Bacteria"/>
</dbReference>
<evidence type="ECO:0000259" key="1">
    <source>
        <dbReference type="PROSITE" id="PS51186"/>
    </source>
</evidence>
<dbReference type="EMBL" id="FSRN01000001">
    <property type="protein sequence ID" value="SIO06034.1"/>
    <property type="molecule type" value="Genomic_DNA"/>
</dbReference>
<evidence type="ECO:0000313" key="2">
    <source>
        <dbReference type="EMBL" id="SIO06034.1"/>
    </source>
</evidence>
<dbReference type="OrthoDB" id="9796171at2"/>
<keyword evidence="3" id="KW-1185">Reference proteome</keyword>
<gene>
    <name evidence="2" type="ORF">SAMN05878443_1181</name>
</gene>
<evidence type="ECO:0000313" key="3">
    <source>
        <dbReference type="Proteomes" id="UP000184758"/>
    </source>
</evidence>
<dbReference type="CDD" id="cd04301">
    <property type="entry name" value="NAT_SF"/>
    <property type="match status" value="1"/>
</dbReference>
<accession>A0A1N6GEW9</accession>
<dbReference type="GO" id="GO:0004343">
    <property type="term" value="F:glucosamine 6-phosphate N-acetyltransferase activity"/>
    <property type="evidence" value="ECO:0007669"/>
    <property type="project" value="TreeGrafter"/>
</dbReference>
<keyword evidence="2" id="KW-0012">Acyltransferase</keyword>
<name>A0A1N6GEW9_9LACT</name>
<dbReference type="RefSeq" id="WP_034548120.1">
    <property type="nucleotide sequence ID" value="NZ_FSRN01000001.1"/>
</dbReference>
<dbReference type="PANTHER" id="PTHR13355">
    <property type="entry name" value="GLUCOSAMINE 6-PHOSPHATE N-ACETYLTRANSFERASE"/>
    <property type="match status" value="1"/>
</dbReference>